<sequence length="427" mass="46557">MNKAEASVSPLCISVYSAITPLGNSIDEVSPFLKNKVSGFSDINKFHTEDYKCKFAGIPQAYNRNLAWPAKNESSPYEVLYARDAASQLIRKINIFDYYNPHEVGCILGVEQPILDVNICKAVHDNLSGDITKESVFTAARDSFDTKLFEASTPGGLINEVKKHIPFSAFSISLPGVCAASLQSVSMAIESIESGSARAVICGGISAKVTPFDLALFEGMGVVSTDVRFNADEMSRPFDKDRGGFVLSEGAVLFLIERESEVLKRGDSPLLRICGHGFSMSAQHIVTPHTDETEMTSAMLRALERSKLKPADIDVISAHGTSTQQNDLHEANAIAKIFKQHKPYVTATKSNHGHMMAAAGAMEILCIISYLKHGYIPGIANLNKVDNNIPEINLVKNTTEFRPRYILKNSFGMGGVASSVIFESYMC</sequence>
<evidence type="ECO:0000256" key="1">
    <source>
        <dbReference type="ARBA" id="ARBA00005194"/>
    </source>
</evidence>
<dbReference type="Pfam" id="PF02801">
    <property type="entry name" value="Ketoacyl-synt_C"/>
    <property type="match status" value="1"/>
</dbReference>
<dbReference type="CDD" id="cd00834">
    <property type="entry name" value="KAS_I_II"/>
    <property type="match status" value="1"/>
</dbReference>
<protein>
    <submittedName>
        <fullName evidence="6">Beta-ketoacyl-[acyl-carrier-protein] synthase family protein</fullName>
        <ecNumber evidence="6">2.3.1.-</ecNumber>
    </submittedName>
</protein>
<dbReference type="InterPro" id="IPR000794">
    <property type="entry name" value="Beta-ketoacyl_synthase"/>
</dbReference>
<evidence type="ECO:0000313" key="6">
    <source>
        <dbReference type="EMBL" id="MEI2683951.1"/>
    </source>
</evidence>
<dbReference type="RefSeq" id="WP_062818056.1">
    <property type="nucleotide sequence ID" value="NZ_JBANEI010000018.1"/>
</dbReference>
<dbReference type="PANTHER" id="PTHR11712">
    <property type="entry name" value="POLYKETIDE SYNTHASE-RELATED"/>
    <property type="match status" value="1"/>
</dbReference>
<comment type="similarity">
    <text evidence="2 4">Belongs to the thiolase-like superfamily. Beta-ketoacyl-ACP synthases family.</text>
</comment>
<keyword evidence="7" id="KW-1185">Reference proteome</keyword>
<gene>
    <name evidence="6" type="ORF">V8N49_20125</name>
</gene>
<dbReference type="InterPro" id="IPR016039">
    <property type="entry name" value="Thiolase-like"/>
</dbReference>
<feature type="domain" description="Ketosynthase family 3 (KS3)" evidence="5">
    <location>
        <begin position="1"/>
        <end position="424"/>
    </location>
</feature>
<name>A0ABU8DKA4_ERWAP</name>
<proteinExistence type="inferred from homology"/>
<dbReference type="Proteomes" id="UP001306592">
    <property type="component" value="Unassembled WGS sequence"/>
</dbReference>
<dbReference type="Pfam" id="PF00109">
    <property type="entry name" value="ketoacyl-synt"/>
    <property type="match status" value="1"/>
</dbReference>
<accession>A0ABU8DKA4</accession>
<evidence type="ECO:0000256" key="2">
    <source>
        <dbReference type="ARBA" id="ARBA00008467"/>
    </source>
</evidence>
<dbReference type="GO" id="GO:0016746">
    <property type="term" value="F:acyltransferase activity"/>
    <property type="evidence" value="ECO:0007669"/>
    <property type="project" value="UniProtKB-KW"/>
</dbReference>
<dbReference type="SMART" id="SM00825">
    <property type="entry name" value="PKS_KS"/>
    <property type="match status" value="1"/>
</dbReference>
<dbReference type="InterPro" id="IPR020841">
    <property type="entry name" value="PKS_Beta-ketoAc_synthase_dom"/>
</dbReference>
<dbReference type="InterPro" id="IPR014031">
    <property type="entry name" value="Ketoacyl_synth_C"/>
</dbReference>
<comment type="pathway">
    <text evidence="1">Lipid metabolism; fatty acid biosynthesis.</text>
</comment>
<dbReference type="Gene3D" id="3.40.47.10">
    <property type="match status" value="1"/>
</dbReference>
<organism evidence="6 7">
    <name type="scientific">Erwinia aphidicola</name>
    <dbReference type="NCBI Taxonomy" id="68334"/>
    <lineage>
        <taxon>Bacteria</taxon>
        <taxon>Pseudomonadati</taxon>
        <taxon>Pseudomonadota</taxon>
        <taxon>Gammaproteobacteria</taxon>
        <taxon>Enterobacterales</taxon>
        <taxon>Erwiniaceae</taxon>
        <taxon>Erwinia</taxon>
    </lineage>
</organism>
<dbReference type="SUPFAM" id="SSF53901">
    <property type="entry name" value="Thiolase-like"/>
    <property type="match status" value="2"/>
</dbReference>
<evidence type="ECO:0000256" key="4">
    <source>
        <dbReference type="RuleBase" id="RU003694"/>
    </source>
</evidence>
<dbReference type="EC" id="2.3.1.-" evidence="6"/>
<dbReference type="PANTHER" id="PTHR11712:SF336">
    <property type="entry name" value="3-OXOACYL-[ACYL-CARRIER-PROTEIN] SYNTHASE, MITOCHONDRIAL"/>
    <property type="match status" value="1"/>
</dbReference>
<dbReference type="PROSITE" id="PS52004">
    <property type="entry name" value="KS3_2"/>
    <property type="match status" value="1"/>
</dbReference>
<dbReference type="EMBL" id="JBANEI010000018">
    <property type="protein sequence ID" value="MEI2683951.1"/>
    <property type="molecule type" value="Genomic_DNA"/>
</dbReference>
<comment type="caution">
    <text evidence="6">The sequence shown here is derived from an EMBL/GenBank/DDBJ whole genome shotgun (WGS) entry which is preliminary data.</text>
</comment>
<reference evidence="6 7" key="1">
    <citation type="submission" date="2024-02" db="EMBL/GenBank/DDBJ databases">
        <title>First report Erwinia aphidicola in onion in Chile.</title>
        <authorList>
            <person name="Valenzuela M."/>
            <person name="Pena M."/>
            <person name="Dutta B."/>
        </authorList>
    </citation>
    <scope>NUCLEOTIDE SEQUENCE [LARGE SCALE GENOMIC DNA]</scope>
    <source>
        <strain evidence="6 7">QCJ3A</strain>
    </source>
</reference>
<evidence type="ECO:0000313" key="7">
    <source>
        <dbReference type="Proteomes" id="UP001306592"/>
    </source>
</evidence>
<keyword evidence="6" id="KW-0012">Acyltransferase</keyword>
<evidence type="ECO:0000256" key="3">
    <source>
        <dbReference type="ARBA" id="ARBA00022679"/>
    </source>
</evidence>
<dbReference type="InterPro" id="IPR014030">
    <property type="entry name" value="Ketoacyl_synth_N"/>
</dbReference>
<keyword evidence="3 4" id="KW-0808">Transferase</keyword>
<evidence type="ECO:0000259" key="5">
    <source>
        <dbReference type="PROSITE" id="PS52004"/>
    </source>
</evidence>